<dbReference type="PRINTS" id="PR00455">
    <property type="entry name" value="HTHTETR"/>
</dbReference>
<name>A0A9X2K364_9ACTN</name>
<dbReference type="RefSeq" id="WP_253741954.1">
    <property type="nucleotide sequence ID" value="NZ_BAABKA010000036.1"/>
</dbReference>
<dbReference type="SUPFAM" id="SSF48498">
    <property type="entry name" value="Tetracyclin repressor-like, C-terminal domain"/>
    <property type="match status" value="1"/>
</dbReference>
<evidence type="ECO:0000259" key="5">
    <source>
        <dbReference type="PROSITE" id="PS50977"/>
    </source>
</evidence>
<keyword evidence="7" id="KW-1185">Reference proteome</keyword>
<sequence>MQSSTWRSYVRADARRNLGKIVEAAAEVVAERGVNAPMEAIAKRAGVGIGTLYRRFPDRAALIAAVGDHYIHTMAEALDAAAGSSADAWSAIWDFVCWVAEPGRAALSTALAVLPEEAIVDRAEFARVRAGWVERFAGLVRQAQAEGSMRPDVGVEDLIHLLNVFTCHPEQLPAPVAADPGRYLRLMLDGMKSGAATPSGA</sequence>
<proteinExistence type="predicted"/>
<dbReference type="Proteomes" id="UP001139648">
    <property type="component" value="Unassembled WGS sequence"/>
</dbReference>
<evidence type="ECO:0000256" key="3">
    <source>
        <dbReference type="ARBA" id="ARBA00023163"/>
    </source>
</evidence>
<protein>
    <submittedName>
        <fullName evidence="6">AcrR family transcriptional regulator</fullName>
    </submittedName>
</protein>
<dbReference type="InterPro" id="IPR001647">
    <property type="entry name" value="HTH_TetR"/>
</dbReference>
<evidence type="ECO:0000256" key="2">
    <source>
        <dbReference type="ARBA" id="ARBA00023125"/>
    </source>
</evidence>
<reference evidence="6" key="1">
    <citation type="submission" date="2022-06" db="EMBL/GenBank/DDBJ databases">
        <title>Sequencing the genomes of 1000 actinobacteria strains.</title>
        <authorList>
            <person name="Klenk H.-P."/>
        </authorList>
    </citation>
    <scope>NUCLEOTIDE SEQUENCE</scope>
    <source>
        <strain evidence="6">DSM 46694</strain>
    </source>
</reference>
<dbReference type="GO" id="GO:0000976">
    <property type="term" value="F:transcription cis-regulatory region binding"/>
    <property type="evidence" value="ECO:0007669"/>
    <property type="project" value="TreeGrafter"/>
</dbReference>
<comment type="caution">
    <text evidence="6">The sequence shown here is derived from an EMBL/GenBank/DDBJ whole genome shotgun (WGS) entry which is preliminary data.</text>
</comment>
<dbReference type="GO" id="GO:0003700">
    <property type="term" value="F:DNA-binding transcription factor activity"/>
    <property type="evidence" value="ECO:0007669"/>
    <property type="project" value="TreeGrafter"/>
</dbReference>
<evidence type="ECO:0000256" key="4">
    <source>
        <dbReference type="PROSITE-ProRule" id="PRU00335"/>
    </source>
</evidence>
<keyword evidence="2 4" id="KW-0238">DNA-binding</keyword>
<dbReference type="InterPro" id="IPR049445">
    <property type="entry name" value="TetR_SbtR-like_C"/>
</dbReference>
<evidence type="ECO:0000313" key="6">
    <source>
        <dbReference type="EMBL" id="MCP2355271.1"/>
    </source>
</evidence>
<gene>
    <name evidence="6" type="ORF">HD597_002291</name>
</gene>
<dbReference type="SUPFAM" id="SSF46689">
    <property type="entry name" value="Homeodomain-like"/>
    <property type="match status" value="1"/>
</dbReference>
<dbReference type="InterPro" id="IPR050109">
    <property type="entry name" value="HTH-type_TetR-like_transc_reg"/>
</dbReference>
<dbReference type="Pfam" id="PF00440">
    <property type="entry name" value="TetR_N"/>
    <property type="match status" value="1"/>
</dbReference>
<accession>A0A9X2K364</accession>
<organism evidence="6 7">
    <name type="scientific">Nonomuraea thailandensis</name>
    <dbReference type="NCBI Taxonomy" id="1188745"/>
    <lineage>
        <taxon>Bacteria</taxon>
        <taxon>Bacillati</taxon>
        <taxon>Actinomycetota</taxon>
        <taxon>Actinomycetes</taxon>
        <taxon>Streptosporangiales</taxon>
        <taxon>Streptosporangiaceae</taxon>
        <taxon>Nonomuraea</taxon>
    </lineage>
</organism>
<dbReference type="Gene3D" id="1.10.357.10">
    <property type="entry name" value="Tetracycline Repressor, domain 2"/>
    <property type="match status" value="1"/>
</dbReference>
<keyword evidence="3" id="KW-0804">Transcription</keyword>
<dbReference type="EMBL" id="JAMZEB010000002">
    <property type="protein sequence ID" value="MCP2355271.1"/>
    <property type="molecule type" value="Genomic_DNA"/>
</dbReference>
<dbReference type="AlphaFoldDB" id="A0A9X2K364"/>
<dbReference type="InterPro" id="IPR009057">
    <property type="entry name" value="Homeodomain-like_sf"/>
</dbReference>
<dbReference type="InterPro" id="IPR036271">
    <property type="entry name" value="Tet_transcr_reg_TetR-rel_C_sf"/>
</dbReference>
<feature type="DNA-binding region" description="H-T-H motif" evidence="4">
    <location>
        <begin position="37"/>
        <end position="56"/>
    </location>
</feature>
<dbReference type="PANTHER" id="PTHR30055:SF234">
    <property type="entry name" value="HTH-TYPE TRANSCRIPTIONAL REGULATOR BETI"/>
    <property type="match status" value="1"/>
</dbReference>
<dbReference type="PROSITE" id="PS50977">
    <property type="entry name" value="HTH_TETR_2"/>
    <property type="match status" value="1"/>
</dbReference>
<evidence type="ECO:0000313" key="7">
    <source>
        <dbReference type="Proteomes" id="UP001139648"/>
    </source>
</evidence>
<feature type="domain" description="HTH tetR-type" evidence="5">
    <location>
        <begin position="15"/>
        <end position="74"/>
    </location>
</feature>
<dbReference type="PANTHER" id="PTHR30055">
    <property type="entry name" value="HTH-TYPE TRANSCRIPTIONAL REGULATOR RUTR"/>
    <property type="match status" value="1"/>
</dbReference>
<evidence type="ECO:0000256" key="1">
    <source>
        <dbReference type="ARBA" id="ARBA00023015"/>
    </source>
</evidence>
<dbReference type="Pfam" id="PF21597">
    <property type="entry name" value="TetR_C_43"/>
    <property type="match status" value="1"/>
</dbReference>
<keyword evidence="1" id="KW-0805">Transcription regulation</keyword>